<evidence type="ECO:0000313" key="3">
    <source>
        <dbReference type="Proteomes" id="UP001461341"/>
    </source>
</evidence>
<evidence type="ECO:0000259" key="1">
    <source>
        <dbReference type="Pfam" id="PF03968"/>
    </source>
</evidence>
<organism evidence="2 3">
    <name type="scientific">Thermatribacter velox</name>
    <dbReference type="NCBI Taxonomy" id="3039681"/>
    <lineage>
        <taxon>Bacteria</taxon>
        <taxon>Pseudomonadati</taxon>
        <taxon>Atribacterota</taxon>
        <taxon>Atribacteria</taxon>
        <taxon>Atribacterales</taxon>
        <taxon>Thermatribacteraceae</taxon>
        <taxon>Thermatribacter</taxon>
    </lineage>
</organism>
<gene>
    <name evidence="2" type="ORF">QBE54_00660</name>
</gene>
<sequence length="237" mass="26510">MLSWSGKLLWSVTFCLGLVLLAGYFFPVLAQEGFSEITIRTSSVEYDENTGKIVAPGVSTIEWGEVVIHCPALEIDTEKRELKSSGEINITWGDYEINASELFYQGDTNRLWLEKVEGSGKEVVFAAPQVQVDFEVRQLLAEGEVSFKLEPFELGCTKLIYYFQDKTWMAFEVHLSGEGWEGQAQKAVFKEGSPFISILGGAKIVKGNHSMVGDEILIYPETRRIQVKGEVSINIQP</sequence>
<dbReference type="EMBL" id="CP121689">
    <property type="protein sequence ID" value="WZL76276.1"/>
    <property type="molecule type" value="Genomic_DNA"/>
</dbReference>
<name>A0ABZ2YB96_9BACT</name>
<keyword evidence="3" id="KW-1185">Reference proteome</keyword>
<evidence type="ECO:0000313" key="2">
    <source>
        <dbReference type="EMBL" id="WZL76276.1"/>
    </source>
</evidence>
<dbReference type="InterPro" id="IPR005653">
    <property type="entry name" value="OstA-like_N"/>
</dbReference>
<dbReference type="RefSeq" id="WP_369018434.1">
    <property type="nucleotide sequence ID" value="NZ_CP121689.1"/>
</dbReference>
<dbReference type="Proteomes" id="UP001461341">
    <property type="component" value="Chromosome"/>
</dbReference>
<protein>
    <submittedName>
        <fullName evidence="2">LptA/OstA family protein</fullName>
    </submittedName>
</protein>
<dbReference type="Pfam" id="PF03968">
    <property type="entry name" value="LptD_N"/>
    <property type="match status" value="1"/>
</dbReference>
<reference evidence="2 3" key="1">
    <citation type="submission" date="2023-03" db="EMBL/GenBank/DDBJ databases">
        <title>Novel Species.</title>
        <authorList>
            <person name="Ma S."/>
        </authorList>
    </citation>
    <scope>NUCLEOTIDE SEQUENCE [LARGE SCALE GENOMIC DNA]</scope>
    <source>
        <strain evidence="2 3">B11</strain>
    </source>
</reference>
<feature type="domain" description="Organic solvent tolerance-like N-terminal" evidence="1">
    <location>
        <begin position="73"/>
        <end position="221"/>
    </location>
</feature>
<dbReference type="Gene3D" id="2.60.450.10">
    <property type="entry name" value="Lipopolysaccharide (LPS) transport protein A like domain"/>
    <property type="match status" value="1"/>
</dbReference>
<proteinExistence type="predicted"/>
<accession>A0ABZ2YB96</accession>